<feature type="domain" description="Bacteriophage T5 Orf172 DNA-binding" evidence="2">
    <location>
        <begin position="343"/>
        <end position="436"/>
    </location>
</feature>
<dbReference type="InterPro" id="IPR018306">
    <property type="entry name" value="Phage_T5_Orf172_DNA-bd"/>
</dbReference>
<feature type="region of interest" description="Disordered" evidence="1">
    <location>
        <begin position="250"/>
        <end position="273"/>
    </location>
</feature>
<organism evidence="3 4">
    <name type="scientific">Aspergillus pseudoustus</name>
    <dbReference type="NCBI Taxonomy" id="1810923"/>
    <lineage>
        <taxon>Eukaryota</taxon>
        <taxon>Fungi</taxon>
        <taxon>Dikarya</taxon>
        <taxon>Ascomycota</taxon>
        <taxon>Pezizomycotina</taxon>
        <taxon>Eurotiomycetes</taxon>
        <taxon>Eurotiomycetidae</taxon>
        <taxon>Eurotiales</taxon>
        <taxon>Aspergillaceae</taxon>
        <taxon>Aspergillus</taxon>
        <taxon>Aspergillus subgen. Nidulantes</taxon>
    </lineage>
</organism>
<dbReference type="Proteomes" id="UP001610446">
    <property type="component" value="Unassembled WGS sequence"/>
</dbReference>
<proteinExistence type="predicted"/>
<keyword evidence="4" id="KW-1185">Reference proteome</keyword>
<dbReference type="InterPro" id="IPR053006">
    <property type="entry name" value="Meiosis_regulatory"/>
</dbReference>
<comment type="caution">
    <text evidence="3">The sequence shown here is derived from an EMBL/GenBank/DDBJ whole genome shotgun (WGS) entry which is preliminary data.</text>
</comment>
<protein>
    <submittedName>
        <fullName evidence="3">T5orf172 domain-containing protein</fullName>
    </submittedName>
</protein>
<gene>
    <name evidence="3" type="ORF">BJY01DRAFT_263973</name>
</gene>
<sequence>MDSTTAKSLRDTCSISNLVSYKALESPPTPSHQGQYVRTEGEGCEIVQDLKVRLNCERAKCGSRTKTTGKPCEHSLKEHGIMAANEIIESLVPLTQSSPNLEDQLLKLANVVHCRQHANKGLMQQRVNDWLMAFPLGDDKTKPAMSVAKKIGKTLLDEASDRCLGKAKTNRRCLQKLGGQKVQNYQKTINEIVKPDTYLDDSELHFFLEVLQHNSFCTHHVYHQGAEQVKKWKLIIMSLRGENVIPRPDSNISLSSNGSTRLATTTSRHVDTTRSNLVRRRSKTLSPHQFWPEEHDNTAFEIVAKPTETDDDDLPFQSIQRTLHATLEKTGQAKGYVYAYEVEGNRGLVKIGFTSKDTVEERHREWTWDCNRLVLPIYPTEPQTAVAVPNAARVEALCHAELRHCNVLIYCNACLKQHLEWFQVSSNEAIAVIQKWSNWMWMQPLPYQPSSDLASDSVLVKDEDEH</sequence>
<evidence type="ECO:0000313" key="4">
    <source>
        <dbReference type="Proteomes" id="UP001610446"/>
    </source>
</evidence>
<reference evidence="3 4" key="1">
    <citation type="submission" date="2024-07" db="EMBL/GenBank/DDBJ databases">
        <title>Section-level genome sequencing and comparative genomics of Aspergillus sections Usti and Cavernicolus.</title>
        <authorList>
            <consortium name="Lawrence Berkeley National Laboratory"/>
            <person name="Nybo J.L."/>
            <person name="Vesth T.C."/>
            <person name="Theobald S."/>
            <person name="Frisvad J.C."/>
            <person name="Larsen T.O."/>
            <person name="Kjaerboelling I."/>
            <person name="Rothschild-Mancinelli K."/>
            <person name="Lyhne E.K."/>
            <person name="Kogle M.E."/>
            <person name="Barry K."/>
            <person name="Clum A."/>
            <person name="Na H."/>
            <person name="Ledsgaard L."/>
            <person name="Lin J."/>
            <person name="Lipzen A."/>
            <person name="Kuo A."/>
            <person name="Riley R."/>
            <person name="Mondo S."/>
            <person name="Labutti K."/>
            <person name="Haridas S."/>
            <person name="Pangalinan J."/>
            <person name="Salamov A.A."/>
            <person name="Simmons B.A."/>
            <person name="Magnuson J.K."/>
            <person name="Chen J."/>
            <person name="Drula E."/>
            <person name="Henrissat B."/>
            <person name="Wiebenga A."/>
            <person name="Lubbers R.J."/>
            <person name="Gomes A.C."/>
            <person name="Makela M.R."/>
            <person name="Stajich J."/>
            <person name="Grigoriev I.V."/>
            <person name="Mortensen U.H."/>
            <person name="De Vries R.P."/>
            <person name="Baker S.E."/>
            <person name="Andersen M.R."/>
        </authorList>
    </citation>
    <scope>NUCLEOTIDE SEQUENCE [LARGE SCALE GENOMIC DNA]</scope>
    <source>
        <strain evidence="3 4">CBS 123904</strain>
    </source>
</reference>
<dbReference type="PANTHER" id="PTHR28094:SF1">
    <property type="entry name" value="MEIOTICALLY UP-REGULATED GENE 113 PROTEIN"/>
    <property type="match status" value="1"/>
</dbReference>
<evidence type="ECO:0000256" key="1">
    <source>
        <dbReference type="SAM" id="MobiDB-lite"/>
    </source>
</evidence>
<evidence type="ECO:0000259" key="2">
    <source>
        <dbReference type="SMART" id="SM00974"/>
    </source>
</evidence>
<dbReference type="PANTHER" id="PTHR28094">
    <property type="entry name" value="MEIOTICALLY UP-REGULATED GENE 113 PROTEIN"/>
    <property type="match status" value="1"/>
</dbReference>
<feature type="compositionally biased region" description="Polar residues" evidence="1">
    <location>
        <begin position="250"/>
        <end position="267"/>
    </location>
</feature>
<name>A0ABR4JWH0_9EURO</name>
<dbReference type="Pfam" id="PF10544">
    <property type="entry name" value="T5orf172"/>
    <property type="match status" value="1"/>
</dbReference>
<dbReference type="SMART" id="SM00974">
    <property type="entry name" value="T5orf172"/>
    <property type="match status" value="1"/>
</dbReference>
<evidence type="ECO:0000313" key="3">
    <source>
        <dbReference type="EMBL" id="KAL2844339.1"/>
    </source>
</evidence>
<dbReference type="EMBL" id="JBFXLU010000081">
    <property type="protein sequence ID" value="KAL2844339.1"/>
    <property type="molecule type" value="Genomic_DNA"/>
</dbReference>
<accession>A0ABR4JWH0</accession>